<comment type="subcellular location">
    <subcellularLocation>
        <location evidence="1">Mitochondrion inner membrane</location>
        <topology evidence="1">Peripheral membrane protein</topology>
        <orientation evidence="1">Intermembrane side</orientation>
    </subcellularLocation>
</comment>
<feature type="region of interest" description="Disordered" evidence="9">
    <location>
        <begin position="1"/>
        <end position="56"/>
    </location>
</feature>
<dbReference type="GO" id="GO:0006122">
    <property type="term" value="P:mitochondrial electron transport, ubiquinol to cytochrome c"/>
    <property type="evidence" value="ECO:0007669"/>
    <property type="project" value="InterPro"/>
</dbReference>
<keyword evidence="6" id="KW-0249">Electron transport</keyword>
<evidence type="ECO:0000256" key="1">
    <source>
        <dbReference type="ARBA" id="ARBA00004137"/>
    </source>
</evidence>
<keyword evidence="8" id="KW-0472">Membrane</keyword>
<evidence type="ECO:0000256" key="4">
    <source>
        <dbReference type="ARBA" id="ARBA00022660"/>
    </source>
</evidence>
<evidence type="ECO:0000256" key="5">
    <source>
        <dbReference type="ARBA" id="ARBA00022792"/>
    </source>
</evidence>
<dbReference type="Proteomes" id="UP000027265">
    <property type="component" value="Unassembled WGS sequence"/>
</dbReference>
<protein>
    <recommendedName>
        <fullName evidence="10">Ubiquinol-cytochrome C reductase hinge domain-containing protein</fullName>
    </recommendedName>
</protein>
<keyword evidence="5" id="KW-0999">Mitochondrion inner membrane</keyword>
<feature type="compositionally biased region" description="Polar residues" evidence="9">
    <location>
        <begin position="1"/>
        <end position="12"/>
    </location>
</feature>
<evidence type="ECO:0000256" key="9">
    <source>
        <dbReference type="SAM" id="MobiDB-lite"/>
    </source>
</evidence>
<dbReference type="GO" id="GO:0005743">
    <property type="term" value="C:mitochondrial inner membrane"/>
    <property type="evidence" value="ECO:0007669"/>
    <property type="project" value="UniProtKB-SubCell"/>
</dbReference>
<evidence type="ECO:0000256" key="8">
    <source>
        <dbReference type="ARBA" id="ARBA00023136"/>
    </source>
</evidence>
<evidence type="ECO:0000256" key="7">
    <source>
        <dbReference type="ARBA" id="ARBA00023128"/>
    </source>
</evidence>
<dbReference type="InParanoid" id="A0A067PMW1"/>
<evidence type="ECO:0000256" key="6">
    <source>
        <dbReference type="ARBA" id="ARBA00022982"/>
    </source>
</evidence>
<dbReference type="AlphaFoldDB" id="A0A067PMW1"/>
<sequence>MSVTSFLSSFFSPLNADAPESKEEEEKPEETSEEAEPEAEAEEEEEEPEDAAPAIREECEATTKCAPLVKHFQHCQEKVHAGEGFKHEDCVEELMMHCVDACAAPTLFSKLK</sequence>
<dbReference type="PANTHER" id="PTHR15336">
    <property type="entry name" value="UBIQUINOL-CYTOCHROME C REDUCTASE COMPLEX 7.8 KDA PROTEIN"/>
    <property type="match status" value="1"/>
</dbReference>
<dbReference type="InterPro" id="IPR036811">
    <property type="entry name" value="Ubol_cytC_Rdtase_hinge_dom_sf"/>
</dbReference>
<dbReference type="SUPFAM" id="SSF81531">
    <property type="entry name" value="Non-heme 11 kDa protein of cytochrome bc1 complex (Ubiquinol-cytochrome c reductase)"/>
    <property type="match status" value="1"/>
</dbReference>
<evidence type="ECO:0000259" key="10">
    <source>
        <dbReference type="Pfam" id="PF02320"/>
    </source>
</evidence>
<feature type="compositionally biased region" description="Acidic residues" evidence="9">
    <location>
        <begin position="26"/>
        <end position="50"/>
    </location>
</feature>
<gene>
    <name evidence="11" type="ORF">JAAARDRAFT_59531</name>
</gene>
<evidence type="ECO:0000313" key="11">
    <source>
        <dbReference type="EMBL" id="KDQ56124.1"/>
    </source>
</evidence>
<dbReference type="EMBL" id="KL197723">
    <property type="protein sequence ID" value="KDQ56124.1"/>
    <property type="molecule type" value="Genomic_DNA"/>
</dbReference>
<keyword evidence="4" id="KW-0679">Respiratory chain</keyword>
<feature type="domain" description="Ubiquinol-cytochrome C reductase hinge" evidence="10">
    <location>
        <begin position="50"/>
        <end position="112"/>
    </location>
</feature>
<comment type="similarity">
    <text evidence="2">Belongs to the UQCRH/QCR6 family.</text>
</comment>
<name>A0A067PMW1_9AGAM</name>
<dbReference type="InterPro" id="IPR003422">
    <property type="entry name" value="Cyt_b-c1_6"/>
</dbReference>
<evidence type="ECO:0000256" key="3">
    <source>
        <dbReference type="ARBA" id="ARBA00022448"/>
    </source>
</evidence>
<proteinExistence type="inferred from homology"/>
<dbReference type="Gene3D" id="1.10.287.20">
    <property type="entry name" value="Ubiquinol-cytochrome C reductase hinge domain"/>
    <property type="match status" value="1"/>
</dbReference>
<dbReference type="STRING" id="933084.A0A067PMW1"/>
<accession>A0A067PMW1</accession>
<organism evidence="11 12">
    <name type="scientific">Jaapia argillacea MUCL 33604</name>
    <dbReference type="NCBI Taxonomy" id="933084"/>
    <lineage>
        <taxon>Eukaryota</taxon>
        <taxon>Fungi</taxon>
        <taxon>Dikarya</taxon>
        <taxon>Basidiomycota</taxon>
        <taxon>Agaricomycotina</taxon>
        <taxon>Agaricomycetes</taxon>
        <taxon>Agaricomycetidae</taxon>
        <taxon>Jaapiales</taxon>
        <taxon>Jaapiaceae</taxon>
        <taxon>Jaapia</taxon>
    </lineage>
</organism>
<reference evidence="12" key="1">
    <citation type="journal article" date="2014" name="Proc. Natl. Acad. Sci. U.S.A.">
        <title>Extensive sampling of basidiomycete genomes demonstrates inadequacy of the white-rot/brown-rot paradigm for wood decay fungi.</title>
        <authorList>
            <person name="Riley R."/>
            <person name="Salamov A.A."/>
            <person name="Brown D.W."/>
            <person name="Nagy L.G."/>
            <person name="Floudas D."/>
            <person name="Held B.W."/>
            <person name="Levasseur A."/>
            <person name="Lombard V."/>
            <person name="Morin E."/>
            <person name="Otillar R."/>
            <person name="Lindquist E.A."/>
            <person name="Sun H."/>
            <person name="LaButti K.M."/>
            <person name="Schmutz J."/>
            <person name="Jabbour D."/>
            <person name="Luo H."/>
            <person name="Baker S.E."/>
            <person name="Pisabarro A.G."/>
            <person name="Walton J.D."/>
            <person name="Blanchette R.A."/>
            <person name="Henrissat B."/>
            <person name="Martin F."/>
            <person name="Cullen D."/>
            <person name="Hibbett D.S."/>
            <person name="Grigoriev I.V."/>
        </authorList>
    </citation>
    <scope>NUCLEOTIDE SEQUENCE [LARGE SCALE GENOMIC DNA]</scope>
    <source>
        <strain evidence="12">MUCL 33604</strain>
    </source>
</reference>
<dbReference type="InterPro" id="IPR023184">
    <property type="entry name" value="Ubol_cytC_Rdtase_hinge_dom"/>
</dbReference>
<keyword evidence="3" id="KW-0813">Transport</keyword>
<dbReference type="OrthoDB" id="405848at2759"/>
<dbReference type="PANTHER" id="PTHR15336:SF0">
    <property type="entry name" value="CYTOCHROME B-C1 COMPLEX SUBUNIT 6, MITOCHONDRIAL"/>
    <property type="match status" value="1"/>
</dbReference>
<dbReference type="Pfam" id="PF02320">
    <property type="entry name" value="UCR_hinge"/>
    <property type="match status" value="1"/>
</dbReference>
<dbReference type="HOGENOM" id="CLU_115913_1_1_1"/>
<evidence type="ECO:0000313" key="12">
    <source>
        <dbReference type="Proteomes" id="UP000027265"/>
    </source>
</evidence>
<keyword evidence="7" id="KW-0496">Mitochondrion</keyword>
<evidence type="ECO:0000256" key="2">
    <source>
        <dbReference type="ARBA" id="ARBA00006498"/>
    </source>
</evidence>
<keyword evidence="12" id="KW-1185">Reference proteome</keyword>